<dbReference type="Pfam" id="PF00700">
    <property type="entry name" value="Flagellin_C"/>
    <property type="match status" value="1"/>
</dbReference>
<dbReference type="Proteomes" id="UP000199182">
    <property type="component" value="Unassembled WGS sequence"/>
</dbReference>
<keyword evidence="4" id="KW-0964">Secreted</keyword>
<keyword evidence="5" id="KW-0175">Coiled coil</keyword>
<dbReference type="STRING" id="258515.SAMN05192585_10339"/>
<dbReference type="RefSeq" id="WP_092637750.1">
    <property type="nucleotide sequence ID" value="NZ_FNID01000003.1"/>
</dbReference>
<sequence>MRIGNNISAMNTLNRLTVNNSSLSKSLEKLSSGSAINRAADDAAGLAISEKMRAQIAGLEQASKNAQDGISLVQTAEGALDQTHTALRRMETLAMKATNGTITAEDRAKIQAEVDARTNEIDRVAETSNFNGIKLFDGSLSGSSGTAKMKALNTAAGADDGLSSSGTITFTGGVDGVKVSFATGTEGASWNTTNKELTITLDGTGKTYSDADVQKLIDAAVANAPTGAENLKIAVAKADGSASGGTITSSDGTDATGSDELAADFTDTTTRAATFSGYVQASNEQTINGATVTATADEGVLSNGITINFNSNNGDASASWSTNTLTITLDNSKTTYSEDEINALIKNATGTKPVGSDGLKVSMDKAMQRTSGAYEATAASADLVLADGAGAAGGGLSLQIGATSNQADKITVSIAKMDSASLLGTAKLDMSTPDAANAAIDKINAAIEKVSEQRANLGATQNRLEQTIENLSTTAENMSAAESRIRDVDMAKQMTEFTKFSILSQASQAMLAQANSLPQGVLQLLK</sequence>
<evidence type="ECO:0000259" key="7">
    <source>
        <dbReference type="Pfam" id="PF00700"/>
    </source>
</evidence>
<evidence type="ECO:0000256" key="2">
    <source>
        <dbReference type="ARBA" id="ARBA00020110"/>
    </source>
</evidence>
<gene>
    <name evidence="8" type="ORF">SAMN05192585_10339</name>
</gene>
<keyword evidence="8" id="KW-0966">Cell projection</keyword>
<evidence type="ECO:0000256" key="4">
    <source>
        <dbReference type="RuleBase" id="RU362073"/>
    </source>
</evidence>
<accession>A0A1G9V3B6</accession>
<evidence type="ECO:0000313" key="8">
    <source>
        <dbReference type="EMBL" id="SDM66583.1"/>
    </source>
</evidence>
<dbReference type="GO" id="GO:0005576">
    <property type="term" value="C:extracellular region"/>
    <property type="evidence" value="ECO:0007669"/>
    <property type="project" value="UniProtKB-SubCell"/>
</dbReference>
<dbReference type="EMBL" id="FNID01000003">
    <property type="protein sequence ID" value="SDM66583.1"/>
    <property type="molecule type" value="Genomic_DNA"/>
</dbReference>
<evidence type="ECO:0000256" key="5">
    <source>
        <dbReference type="SAM" id="Coils"/>
    </source>
</evidence>
<keyword evidence="8" id="KW-0282">Flagellum</keyword>
<comment type="similarity">
    <text evidence="1 4">Belongs to the bacterial flagellin family.</text>
</comment>
<dbReference type="InterPro" id="IPR001029">
    <property type="entry name" value="Flagellin_N"/>
</dbReference>
<dbReference type="Gene3D" id="3.30.70.2120">
    <property type="match status" value="1"/>
</dbReference>
<comment type="function">
    <text evidence="4">Flagellin is the subunit protein which polymerizes to form the filaments of bacterial flagella.</text>
</comment>
<dbReference type="SUPFAM" id="SSF64518">
    <property type="entry name" value="Phase 1 flagellin"/>
    <property type="match status" value="1"/>
</dbReference>
<dbReference type="Gene3D" id="1.20.1330.10">
    <property type="entry name" value="f41 fragment of flagellin, N-terminal domain"/>
    <property type="match status" value="2"/>
</dbReference>
<dbReference type="PANTHER" id="PTHR42792:SF2">
    <property type="entry name" value="FLAGELLIN"/>
    <property type="match status" value="1"/>
</dbReference>
<dbReference type="InterPro" id="IPR001492">
    <property type="entry name" value="Flagellin"/>
</dbReference>
<evidence type="ECO:0000256" key="3">
    <source>
        <dbReference type="ARBA" id="ARBA00023143"/>
    </source>
</evidence>
<dbReference type="InterPro" id="IPR046358">
    <property type="entry name" value="Flagellin_C"/>
</dbReference>
<keyword evidence="9" id="KW-1185">Reference proteome</keyword>
<feature type="coiled-coil region" evidence="5">
    <location>
        <begin position="447"/>
        <end position="484"/>
    </location>
</feature>
<proteinExistence type="inferred from homology"/>
<comment type="subcellular location">
    <subcellularLocation>
        <location evidence="4">Secreted</location>
    </subcellularLocation>
    <subcellularLocation>
        <location evidence="4">Bacterial flagellum</location>
    </subcellularLocation>
</comment>
<reference evidence="8 9" key="1">
    <citation type="submission" date="2016-10" db="EMBL/GenBank/DDBJ databases">
        <authorList>
            <person name="de Groot N.N."/>
        </authorList>
    </citation>
    <scope>NUCLEOTIDE SEQUENCE [LARGE SCALE GENOMIC DNA]</scope>
    <source>
        <strain evidence="8 9">CGMCC 1.5012</strain>
    </source>
</reference>
<name>A0A1G9V3B6_9FIRM</name>
<dbReference type="OrthoDB" id="9796789at2"/>
<dbReference type="PANTHER" id="PTHR42792">
    <property type="entry name" value="FLAGELLIN"/>
    <property type="match status" value="1"/>
</dbReference>
<dbReference type="GO" id="GO:0009288">
    <property type="term" value="C:bacterial-type flagellum"/>
    <property type="evidence" value="ECO:0007669"/>
    <property type="project" value="UniProtKB-SubCell"/>
</dbReference>
<dbReference type="PRINTS" id="PR00207">
    <property type="entry name" value="FLAGELLIN"/>
</dbReference>
<organism evidence="8 9">
    <name type="scientific">Acetanaerobacterium elongatum</name>
    <dbReference type="NCBI Taxonomy" id="258515"/>
    <lineage>
        <taxon>Bacteria</taxon>
        <taxon>Bacillati</taxon>
        <taxon>Bacillota</taxon>
        <taxon>Clostridia</taxon>
        <taxon>Eubacteriales</taxon>
        <taxon>Oscillospiraceae</taxon>
        <taxon>Acetanaerobacterium</taxon>
    </lineage>
</organism>
<keyword evidence="3 4" id="KW-0975">Bacterial flagellum</keyword>
<feature type="domain" description="Flagellin N-terminal" evidence="6">
    <location>
        <begin position="3"/>
        <end position="139"/>
    </location>
</feature>
<keyword evidence="8" id="KW-0969">Cilium</keyword>
<dbReference type="InterPro" id="IPR042187">
    <property type="entry name" value="Flagellin_C_sub2"/>
</dbReference>
<feature type="domain" description="Flagellin C-terminal" evidence="7">
    <location>
        <begin position="440"/>
        <end position="525"/>
    </location>
</feature>
<dbReference type="Gene3D" id="6.10.10.10">
    <property type="entry name" value="Flagellar export chaperone, C-terminal domain"/>
    <property type="match status" value="1"/>
</dbReference>
<dbReference type="Pfam" id="PF00669">
    <property type="entry name" value="Flagellin_N"/>
    <property type="match status" value="1"/>
</dbReference>
<evidence type="ECO:0000313" key="9">
    <source>
        <dbReference type="Proteomes" id="UP000199182"/>
    </source>
</evidence>
<dbReference type="AlphaFoldDB" id="A0A1G9V3B6"/>
<evidence type="ECO:0000259" key="6">
    <source>
        <dbReference type="Pfam" id="PF00669"/>
    </source>
</evidence>
<evidence type="ECO:0000256" key="1">
    <source>
        <dbReference type="ARBA" id="ARBA00005709"/>
    </source>
</evidence>
<protein>
    <recommendedName>
        <fullName evidence="2 4">Flagellin</fullName>
    </recommendedName>
</protein>
<dbReference type="GO" id="GO:0005198">
    <property type="term" value="F:structural molecule activity"/>
    <property type="evidence" value="ECO:0007669"/>
    <property type="project" value="UniProtKB-UniRule"/>
</dbReference>